<dbReference type="KEGG" id="lnu:N7U66_03425"/>
<sequence>MRFEYRITDFANIGNLNTVFDVEETLTLIKTVSQEEEDENDLQYTYPTGKVESPKVGINKNFGPND</sequence>
<name>A0A9E8SHI8_9FLAO</name>
<dbReference type="EMBL" id="CP113088">
    <property type="protein sequence ID" value="WAC02735.1"/>
    <property type="molecule type" value="Genomic_DNA"/>
</dbReference>
<proteinExistence type="predicted"/>
<gene>
    <name evidence="1" type="ORF">N7U66_03425</name>
</gene>
<evidence type="ECO:0000313" key="1">
    <source>
        <dbReference type="EMBL" id="WAC02735.1"/>
    </source>
</evidence>
<dbReference type="AlphaFoldDB" id="A0A9E8SHI8"/>
<protein>
    <submittedName>
        <fullName evidence="1">Uncharacterized protein</fullName>
    </submittedName>
</protein>
<dbReference type="RefSeq" id="WP_267677333.1">
    <property type="nucleotide sequence ID" value="NZ_CP113088.1"/>
</dbReference>
<accession>A0A9E8SHI8</accession>
<organism evidence="1 2">
    <name type="scientific">Lacinutrix neustonica</name>
    <dbReference type="NCBI Taxonomy" id="2980107"/>
    <lineage>
        <taxon>Bacteria</taxon>
        <taxon>Pseudomonadati</taxon>
        <taxon>Bacteroidota</taxon>
        <taxon>Flavobacteriia</taxon>
        <taxon>Flavobacteriales</taxon>
        <taxon>Flavobacteriaceae</taxon>
        <taxon>Lacinutrix</taxon>
    </lineage>
</organism>
<keyword evidence="2" id="KW-1185">Reference proteome</keyword>
<reference evidence="1" key="1">
    <citation type="submission" date="2022-11" db="EMBL/GenBank/DDBJ databases">
        <title>Lacinutrix neustonica HL-RS19T sp. nov., isolated from the surface microlayer sample of brackish Lake Shihwa.</title>
        <authorList>
            <person name="Choi J.Y."/>
            <person name="Hwang C.Y."/>
        </authorList>
    </citation>
    <scope>NUCLEOTIDE SEQUENCE</scope>
    <source>
        <strain evidence="1">HL-RS19</strain>
    </source>
</reference>
<evidence type="ECO:0000313" key="2">
    <source>
        <dbReference type="Proteomes" id="UP001164705"/>
    </source>
</evidence>
<dbReference type="Proteomes" id="UP001164705">
    <property type="component" value="Chromosome"/>
</dbReference>